<dbReference type="InterPro" id="IPR029063">
    <property type="entry name" value="SAM-dependent_MTases_sf"/>
</dbReference>
<dbReference type="EMBL" id="CP003154">
    <property type="protein sequence ID" value="AFL72920.1"/>
    <property type="molecule type" value="Genomic_DNA"/>
</dbReference>
<gene>
    <name evidence="1" type="ordered locus">Thivi_0882</name>
</gene>
<sequence>MFFSGGNFNITNITLFRQCVEGIRKSITTPDHFFCSDNMITWNKNLSFLQNDKFLESMRKHSNTNIELAIIWRTYILCYFANYAKRLRGDFVEVGAYKGNTASIILDNTGLEKTEKRYYLYDTFEHSDIDLNHILPEHSNILYDQVRSRFERFDFVKVIQGYVPESFSRDFPEKIAFAHVDLNQAPAEVGALRRIIPVLSPGAVIILDDYGWWVYHEQKEAEDPLFAEYGLAVLELPTGQGLVLNHRDFF</sequence>
<evidence type="ECO:0000313" key="1">
    <source>
        <dbReference type="EMBL" id="AFL72920.1"/>
    </source>
</evidence>
<evidence type="ECO:0008006" key="3">
    <source>
        <dbReference type="Google" id="ProtNLM"/>
    </source>
</evidence>
<dbReference type="KEGG" id="tvi:Thivi_0882"/>
<dbReference type="Proteomes" id="UP000006062">
    <property type="component" value="Chromosome"/>
</dbReference>
<dbReference type="RefSeq" id="WP_014777408.1">
    <property type="nucleotide sequence ID" value="NC_018012.1"/>
</dbReference>
<keyword evidence="2" id="KW-1185">Reference proteome</keyword>
<protein>
    <recommendedName>
        <fullName evidence="3">Macrocin-O-methyltransferase (TylF)</fullName>
    </recommendedName>
</protein>
<dbReference type="SUPFAM" id="SSF53335">
    <property type="entry name" value="S-adenosyl-L-methionine-dependent methyltransferases"/>
    <property type="match status" value="1"/>
</dbReference>
<dbReference type="STRING" id="765911.Thivi_0882"/>
<organism evidence="1 2">
    <name type="scientific">Thiocystis violascens (strain ATCC 17096 / DSM 198 / 6111)</name>
    <name type="common">Chromatium violascens</name>
    <dbReference type="NCBI Taxonomy" id="765911"/>
    <lineage>
        <taxon>Bacteria</taxon>
        <taxon>Pseudomonadati</taxon>
        <taxon>Pseudomonadota</taxon>
        <taxon>Gammaproteobacteria</taxon>
        <taxon>Chromatiales</taxon>
        <taxon>Chromatiaceae</taxon>
        <taxon>Thiocystis</taxon>
    </lineage>
</organism>
<dbReference type="Pfam" id="PF13578">
    <property type="entry name" value="Methyltransf_24"/>
    <property type="match status" value="1"/>
</dbReference>
<accession>I3Y7F2</accession>
<evidence type="ECO:0000313" key="2">
    <source>
        <dbReference type="Proteomes" id="UP000006062"/>
    </source>
</evidence>
<dbReference type="Gene3D" id="3.40.50.150">
    <property type="entry name" value="Vaccinia Virus protein VP39"/>
    <property type="match status" value="1"/>
</dbReference>
<dbReference type="eggNOG" id="COG4122">
    <property type="taxonomic scope" value="Bacteria"/>
</dbReference>
<dbReference type="HOGENOM" id="CLU_061342_1_0_6"/>
<reference evidence="1 2" key="1">
    <citation type="submission" date="2012-06" db="EMBL/GenBank/DDBJ databases">
        <title>Complete sequence of Thiocystis violascens DSM 198.</title>
        <authorList>
            <consortium name="US DOE Joint Genome Institute"/>
            <person name="Lucas S."/>
            <person name="Han J."/>
            <person name="Lapidus A."/>
            <person name="Cheng J.-F."/>
            <person name="Goodwin L."/>
            <person name="Pitluck S."/>
            <person name="Peters L."/>
            <person name="Ovchinnikova G."/>
            <person name="Teshima H."/>
            <person name="Detter J.C."/>
            <person name="Han C."/>
            <person name="Tapia R."/>
            <person name="Land M."/>
            <person name="Hauser L."/>
            <person name="Kyrpides N."/>
            <person name="Ivanova N."/>
            <person name="Pagani I."/>
            <person name="Vogl K."/>
            <person name="Liu Z."/>
            <person name="Frigaard N.-U."/>
            <person name="Bryant D."/>
            <person name="Woyke T."/>
        </authorList>
    </citation>
    <scope>NUCLEOTIDE SEQUENCE [LARGE SCALE GENOMIC DNA]</scope>
    <source>
        <strain evidence="2">ATCC 17096 / DSM 198 / 6111</strain>
    </source>
</reference>
<name>I3Y7F2_THIV6</name>
<dbReference type="AlphaFoldDB" id="I3Y7F2"/>
<proteinExistence type="predicted"/>
<dbReference type="OrthoDB" id="9799872at2"/>